<keyword evidence="2 4" id="KW-0808">Transferase</keyword>
<proteinExistence type="predicted"/>
<evidence type="ECO:0000259" key="3">
    <source>
        <dbReference type="Pfam" id="PF13439"/>
    </source>
</evidence>
<dbReference type="PANTHER" id="PTHR12526">
    <property type="entry name" value="GLYCOSYLTRANSFERASE"/>
    <property type="match status" value="1"/>
</dbReference>
<dbReference type="Pfam" id="PF13692">
    <property type="entry name" value="Glyco_trans_1_4"/>
    <property type="match status" value="1"/>
</dbReference>
<dbReference type="EC" id="2.4.-.-" evidence="4"/>
<accession>A0A157QK58</accession>
<dbReference type="Proteomes" id="UP000077037">
    <property type="component" value="Unassembled WGS sequence"/>
</dbReference>
<sequence>MKILYTNFHGGDGGGHTTYVMTLANALSARHEVTVAAPASSRLFARASESAALRAVAVPFSSRVSRMWRECLRFRRLLRREHFDVVHVNGSSDHRLVMLAILGMGRRRPGVVYTKHNDLWAGSAGNLIRARLATDRVVCVCEYTRRALSASPYGNSGLRVVHNGVDTDHYRPADAGVVQAARRKLVPQADEDALLVGSNAGTPDYKGWIDMVEAVAELPEEKRRKVFVLLAGQPPTAAQHERVRALGMADNVIFVGLLQDVRPFIAALDMGFVLSHQETISFACREMMAMGKPVIVSRVGGLPENVTEGRDGWIVPSRTPKAVTQALSDVLDDRQMLARMGTEARQRSLREFSLGMFVQGTEAVYEELRQERARA</sequence>
<dbReference type="Gene3D" id="3.40.50.2000">
    <property type="entry name" value="Glycogen Phosphorylase B"/>
    <property type="match status" value="2"/>
</dbReference>
<name>A0A157QK58_9BORD</name>
<protein>
    <submittedName>
        <fullName evidence="4">Glycosyltransferase</fullName>
        <ecNumber evidence="4">2.4.-.-</ecNumber>
    </submittedName>
</protein>
<evidence type="ECO:0000256" key="2">
    <source>
        <dbReference type="ARBA" id="ARBA00022679"/>
    </source>
</evidence>
<dbReference type="AlphaFoldDB" id="A0A157QK58"/>
<keyword evidence="1 4" id="KW-0328">Glycosyltransferase</keyword>
<evidence type="ECO:0000313" key="4">
    <source>
        <dbReference type="EMBL" id="SAI46111.1"/>
    </source>
</evidence>
<dbReference type="GO" id="GO:0016757">
    <property type="term" value="F:glycosyltransferase activity"/>
    <property type="evidence" value="ECO:0007669"/>
    <property type="project" value="UniProtKB-KW"/>
</dbReference>
<evidence type="ECO:0000256" key="1">
    <source>
        <dbReference type="ARBA" id="ARBA00022676"/>
    </source>
</evidence>
<feature type="domain" description="Glycosyltransferase subfamily 4-like N-terminal" evidence="3">
    <location>
        <begin position="14"/>
        <end position="168"/>
    </location>
</feature>
<dbReference type="CDD" id="cd03801">
    <property type="entry name" value="GT4_PimA-like"/>
    <property type="match status" value="1"/>
</dbReference>
<dbReference type="PANTHER" id="PTHR12526:SF510">
    <property type="entry name" value="D-INOSITOL 3-PHOSPHATE GLYCOSYLTRANSFERASE"/>
    <property type="match status" value="1"/>
</dbReference>
<organism evidence="4 5">
    <name type="scientific">Bordetella ansorpii</name>
    <dbReference type="NCBI Taxonomy" id="288768"/>
    <lineage>
        <taxon>Bacteria</taxon>
        <taxon>Pseudomonadati</taxon>
        <taxon>Pseudomonadota</taxon>
        <taxon>Betaproteobacteria</taxon>
        <taxon>Burkholderiales</taxon>
        <taxon>Alcaligenaceae</taxon>
        <taxon>Bordetella</taxon>
    </lineage>
</organism>
<dbReference type="Pfam" id="PF13439">
    <property type="entry name" value="Glyco_transf_4"/>
    <property type="match status" value="1"/>
</dbReference>
<dbReference type="InterPro" id="IPR028098">
    <property type="entry name" value="Glyco_trans_4-like_N"/>
</dbReference>
<evidence type="ECO:0000313" key="5">
    <source>
        <dbReference type="Proteomes" id="UP000077037"/>
    </source>
</evidence>
<dbReference type="RefSeq" id="WP_066416548.1">
    <property type="nucleotide sequence ID" value="NZ_FKBS01000025.1"/>
</dbReference>
<gene>
    <name evidence="4" type="primary">cotSA_2</name>
    <name evidence="4" type="ORF">SAMEA1982600_03651</name>
</gene>
<reference evidence="4 5" key="1">
    <citation type="submission" date="2016-03" db="EMBL/GenBank/DDBJ databases">
        <authorList>
            <consortium name="Pathogen Informatics"/>
        </authorList>
    </citation>
    <scope>NUCLEOTIDE SEQUENCE [LARGE SCALE GENOMIC DNA]</scope>
    <source>
        <strain evidence="4 5">NCTC13364</strain>
    </source>
</reference>
<dbReference type="OrthoDB" id="9062832at2"/>
<dbReference type="SUPFAM" id="SSF53756">
    <property type="entry name" value="UDP-Glycosyltransferase/glycogen phosphorylase"/>
    <property type="match status" value="1"/>
</dbReference>
<dbReference type="EMBL" id="FKBS01000025">
    <property type="protein sequence ID" value="SAI46111.1"/>
    <property type="molecule type" value="Genomic_DNA"/>
</dbReference>